<dbReference type="PANTHER" id="PTHR43197">
    <property type="entry name" value="UTP--GLUCOSE-1-PHOSPHATE URIDYLYLTRANSFERASE"/>
    <property type="match status" value="1"/>
</dbReference>
<dbReference type="InterPro" id="IPR029044">
    <property type="entry name" value="Nucleotide-diphossugar_trans"/>
</dbReference>
<dbReference type="InterPro" id="IPR005835">
    <property type="entry name" value="NTP_transferase_dom"/>
</dbReference>
<evidence type="ECO:0000313" key="8">
    <source>
        <dbReference type="EMBL" id="MBM7585322.1"/>
    </source>
</evidence>
<dbReference type="Gene3D" id="3.90.550.10">
    <property type="entry name" value="Spore Coat Polysaccharide Biosynthesis Protein SpsA, Chain A"/>
    <property type="match status" value="1"/>
</dbReference>
<dbReference type="SUPFAM" id="SSF53448">
    <property type="entry name" value="Nucleotide-diphospho-sugar transferases"/>
    <property type="match status" value="1"/>
</dbReference>
<dbReference type="InterPro" id="IPR005771">
    <property type="entry name" value="GalU_uridylyltTrfase_bac/arc"/>
</dbReference>
<dbReference type="Proteomes" id="UP001646157">
    <property type="component" value="Unassembled WGS sequence"/>
</dbReference>
<reference evidence="8 9" key="1">
    <citation type="submission" date="2021-01" db="EMBL/GenBank/DDBJ databases">
        <title>Genomic Encyclopedia of Type Strains, Phase IV (KMG-IV): sequencing the most valuable type-strain genomes for metagenomic binning, comparative biology and taxonomic classification.</title>
        <authorList>
            <person name="Goeker M."/>
        </authorList>
    </citation>
    <scope>NUCLEOTIDE SEQUENCE [LARGE SCALE GENOMIC DNA]</scope>
    <source>
        <strain evidence="8 9">DSM 24834</strain>
    </source>
</reference>
<dbReference type="GO" id="GO:0003983">
    <property type="term" value="F:UTP:glucose-1-phosphate uridylyltransferase activity"/>
    <property type="evidence" value="ECO:0007669"/>
    <property type="project" value="UniProtKB-EC"/>
</dbReference>
<dbReference type="PANTHER" id="PTHR43197:SF1">
    <property type="entry name" value="UTP--GLUCOSE-1-PHOSPHATE URIDYLYLTRANSFERASE"/>
    <property type="match status" value="1"/>
</dbReference>
<comment type="catalytic activity">
    <reaction evidence="5 6">
        <text>alpha-D-glucose 1-phosphate + UTP + H(+) = UDP-alpha-D-glucose + diphosphate</text>
        <dbReference type="Rhea" id="RHEA:19889"/>
        <dbReference type="ChEBI" id="CHEBI:15378"/>
        <dbReference type="ChEBI" id="CHEBI:33019"/>
        <dbReference type="ChEBI" id="CHEBI:46398"/>
        <dbReference type="ChEBI" id="CHEBI:58601"/>
        <dbReference type="ChEBI" id="CHEBI:58885"/>
        <dbReference type="EC" id="2.7.7.9"/>
    </reaction>
</comment>
<evidence type="ECO:0000256" key="5">
    <source>
        <dbReference type="ARBA" id="ARBA00048128"/>
    </source>
</evidence>
<gene>
    <name evidence="8" type="ORF">JOC86_001864</name>
</gene>
<organism evidence="8 9">
    <name type="scientific">Rossellomorea pakistanensis</name>
    <dbReference type="NCBI Taxonomy" id="992288"/>
    <lineage>
        <taxon>Bacteria</taxon>
        <taxon>Bacillati</taxon>
        <taxon>Bacillota</taxon>
        <taxon>Bacilli</taxon>
        <taxon>Bacillales</taxon>
        <taxon>Bacillaceae</taxon>
        <taxon>Rossellomorea</taxon>
    </lineage>
</organism>
<comment type="caution">
    <text evidence="8">The sequence shown here is derived from an EMBL/GenBank/DDBJ whole genome shotgun (WGS) entry which is preliminary data.</text>
</comment>
<keyword evidence="3 6" id="KW-0808">Transferase</keyword>
<evidence type="ECO:0000259" key="7">
    <source>
        <dbReference type="Pfam" id="PF00483"/>
    </source>
</evidence>
<evidence type="ECO:0000256" key="6">
    <source>
        <dbReference type="RuleBase" id="RU361259"/>
    </source>
</evidence>
<evidence type="ECO:0000313" key="9">
    <source>
        <dbReference type="Proteomes" id="UP001646157"/>
    </source>
</evidence>
<keyword evidence="4 6" id="KW-0548">Nucleotidyltransferase</keyword>
<proteinExistence type="inferred from homology"/>
<dbReference type="EC" id="2.7.7.9" evidence="2 6"/>
<comment type="similarity">
    <text evidence="1 6">Belongs to the UDPGP type 2 family.</text>
</comment>
<protein>
    <recommendedName>
        <fullName evidence="2 6">UTP--glucose-1-phosphate uridylyltransferase</fullName>
        <ecNumber evidence="2 6">2.7.7.9</ecNumber>
    </recommendedName>
    <alternativeName>
        <fullName evidence="6">UDP-glucose pyrophosphorylase</fullName>
    </alternativeName>
</protein>
<sequence length="319" mass="35716">MSESQISLKFSRFLHPLDAPKKVKKAIIPAAGLGTRFLPATKAQPKEMLPIVDKPTIQYIIEEAVSSGIEDIIIVTGRGKRAIEDHFDKSYELEEVLAKKEKWSALEEVQDITNLANIHYIRQKEPLGLGHAVLCARSFIGNEPFAVMLGDDIIQSEKPCLKQLLEVYEKHHASIIGVQEVPPEDVSKYGIIDPVKSGLFPPNNKTQCTFTVQGLVEKPSIEEAPSQLAIIGRYVLTPEIFDILETLTPGAGGEYQLTDAINIYNQTYPVCANIFNGKRYDIGDKLGFIKATIDFSLKRNDLQDEVEQYLRQILQIMNH</sequence>
<name>A0ABS2NBT2_9BACI</name>
<evidence type="ECO:0000256" key="1">
    <source>
        <dbReference type="ARBA" id="ARBA00006890"/>
    </source>
</evidence>
<dbReference type="Pfam" id="PF00483">
    <property type="entry name" value="NTP_transferase"/>
    <property type="match status" value="1"/>
</dbReference>
<dbReference type="CDD" id="cd02541">
    <property type="entry name" value="UGPase_prokaryotic"/>
    <property type="match status" value="1"/>
</dbReference>
<evidence type="ECO:0000256" key="3">
    <source>
        <dbReference type="ARBA" id="ARBA00022679"/>
    </source>
</evidence>
<keyword evidence="9" id="KW-1185">Reference proteome</keyword>
<evidence type="ECO:0000256" key="2">
    <source>
        <dbReference type="ARBA" id="ARBA00012415"/>
    </source>
</evidence>
<accession>A0ABS2NBT2</accession>
<feature type="domain" description="Nucleotidyl transferase" evidence="7">
    <location>
        <begin position="25"/>
        <end position="292"/>
    </location>
</feature>
<evidence type="ECO:0000256" key="4">
    <source>
        <dbReference type="ARBA" id="ARBA00022695"/>
    </source>
</evidence>
<dbReference type="EMBL" id="JAFBDZ010000002">
    <property type="protein sequence ID" value="MBM7585322.1"/>
    <property type="molecule type" value="Genomic_DNA"/>
</dbReference>
<dbReference type="NCBIfam" id="TIGR01099">
    <property type="entry name" value="galU"/>
    <property type="match status" value="1"/>
</dbReference>